<sequence length="128" mass="13771">MTAVVVTSVTAAVVILAFSTAPSLSVFLVLGIRFRFTIIFTDCFPSDLRLIYSVARDVVGEKEWEVEAEARLFNSPDIDSARVVAAAAAAAKKVKAYANQPNRSPAFTVAANLPVPWQVKGEPPPPPR</sequence>
<evidence type="ECO:0000313" key="3">
    <source>
        <dbReference type="Proteomes" id="UP000712600"/>
    </source>
</evidence>
<organism evidence="2 3">
    <name type="scientific">Brassica cretica</name>
    <name type="common">Mustard</name>
    <dbReference type="NCBI Taxonomy" id="69181"/>
    <lineage>
        <taxon>Eukaryota</taxon>
        <taxon>Viridiplantae</taxon>
        <taxon>Streptophyta</taxon>
        <taxon>Embryophyta</taxon>
        <taxon>Tracheophyta</taxon>
        <taxon>Spermatophyta</taxon>
        <taxon>Magnoliopsida</taxon>
        <taxon>eudicotyledons</taxon>
        <taxon>Gunneridae</taxon>
        <taxon>Pentapetalae</taxon>
        <taxon>rosids</taxon>
        <taxon>malvids</taxon>
        <taxon>Brassicales</taxon>
        <taxon>Brassicaceae</taxon>
        <taxon>Brassiceae</taxon>
        <taxon>Brassica</taxon>
    </lineage>
</organism>
<proteinExistence type="predicted"/>
<name>A0A8S9QL12_BRACR</name>
<keyword evidence="1" id="KW-0472">Membrane</keyword>
<keyword evidence="1" id="KW-1133">Transmembrane helix</keyword>
<comment type="caution">
    <text evidence="2">The sequence shown here is derived from an EMBL/GenBank/DDBJ whole genome shotgun (WGS) entry which is preliminary data.</text>
</comment>
<evidence type="ECO:0000313" key="2">
    <source>
        <dbReference type="EMBL" id="KAF3553093.1"/>
    </source>
</evidence>
<feature type="transmembrane region" description="Helical" evidence="1">
    <location>
        <begin position="6"/>
        <end position="30"/>
    </location>
</feature>
<dbReference type="Proteomes" id="UP000712600">
    <property type="component" value="Unassembled WGS sequence"/>
</dbReference>
<dbReference type="AlphaFoldDB" id="A0A8S9QL12"/>
<gene>
    <name evidence="2" type="ORF">F2Q69_00013745</name>
</gene>
<keyword evidence="1" id="KW-0812">Transmembrane</keyword>
<accession>A0A8S9QL12</accession>
<evidence type="ECO:0000256" key="1">
    <source>
        <dbReference type="SAM" id="Phobius"/>
    </source>
</evidence>
<dbReference type="EMBL" id="QGKX02000996">
    <property type="protein sequence ID" value="KAF3553093.1"/>
    <property type="molecule type" value="Genomic_DNA"/>
</dbReference>
<protein>
    <submittedName>
        <fullName evidence="2">Uncharacterized protein</fullName>
    </submittedName>
</protein>
<reference evidence="2" key="1">
    <citation type="submission" date="2019-12" db="EMBL/GenBank/DDBJ databases">
        <title>Genome sequencing and annotation of Brassica cretica.</title>
        <authorList>
            <person name="Studholme D.J."/>
            <person name="Sarris P."/>
        </authorList>
    </citation>
    <scope>NUCLEOTIDE SEQUENCE</scope>
    <source>
        <strain evidence="2">PFS-109/04</strain>
        <tissue evidence="2">Leaf</tissue>
    </source>
</reference>